<evidence type="ECO:0000313" key="1">
    <source>
        <dbReference type="EMBL" id="OEG70035.1"/>
    </source>
</evidence>
<reference evidence="1 2" key="1">
    <citation type="submission" date="2015-11" db="EMBL/GenBank/DDBJ databases">
        <title>Evidence for parallel genomic evolution in an endosymbiosis of termite gut flagellates.</title>
        <authorList>
            <person name="Zheng H."/>
        </authorList>
    </citation>
    <scope>NUCLEOTIDE SEQUENCE [LARGE SCALE GENOMIC DNA]</scope>
    <source>
        <strain evidence="1 2">CET450</strain>
    </source>
</reference>
<dbReference type="Proteomes" id="UP000095237">
    <property type="component" value="Unassembled WGS sequence"/>
</dbReference>
<keyword evidence="2" id="KW-1185">Reference proteome</keyword>
<proteinExistence type="predicted"/>
<sequence>MYLCFNIYLTLHKTEFHHDYWHYDKTGEKLGTIFIHIVVENFTKGYFIFENRVGSEKVYFITAMREQIPLAKYSDREKL</sequence>
<accession>A0A1E5II07</accession>
<protein>
    <submittedName>
        <fullName evidence="1">Uncharacterized protein</fullName>
    </submittedName>
</protein>
<evidence type="ECO:0000313" key="2">
    <source>
        <dbReference type="Proteomes" id="UP000095237"/>
    </source>
</evidence>
<organism evidence="1 2">
    <name type="scientific">Endomicrobium trichonymphae</name>
    <dbReference type="NCBI Taxonomy" id="1408204"/>
    <lineage>
        <taxon>Bacteria</taxon>
        <taxon>Pseudomonadati</taxon>
        <taxon>Elusimicrobiota</taxon>
        <taxon>Endomicrobiia</taxon>
        <taxon>Endomicrobiales</taxon>
        <taxon>Endomicrobiaceae</taxon>
        <taxon>Candidatus Endomicrobiellum</taxon>
    </lineage>
</organism>
<dbReference type="EMBL" id="LNVX01000487">
    <property type="protein sequence ID" value="OEG70035.1"/>
    <property type="molecule type" value="Genomic_DNA"/>
</dbReference>
<gene>
    <name evidence="1" type="ORF">ATZ36_06385</name>
</gene>
<comment type="caution">
    <text evidence="1">The sequence shown here is derived from an EMBL/GenBank/DDBJ whole genome shotgun (WGS) entry which is preliminary data.</text>
</comment>
<name>A0A1E5II07_ENDTX</name>
<dbReference type="AlphaFoldDB" id="A0A1E5II07"/>